<dbReference type="SUPFAM" id="SSF53335">
    <property type="entry name" value="S-adenosyl-L-methionine-dependent methyltransferases"/>
    <property type="match status" value="1"/>
</dbReference>
<keyword evidence="1 5" id="KW-0489">Methyltransferase</keyword>
<evidence type="ECO:0000256" key="2">
    <source>
        <dbReference type="ARBA" id="ARBA00022679"/>
    </source>
</evidence>
<proteinExistence type="inferred from homology"/>
<evidence type="ECO:0000313" key="8">
    <source>
        <dbReference type="EMBL" id="GEM18045.1"/>
    </source>
</evidence>
<dbReference type="Gene3D" id="3.40.50.150">
    <property type="entry name" value="Vaccinia Virus protein VP39"/>
    <property type="match status" value="1"/>
</dbReference>
<keyword evidence="4 5" id="KW-0694">RNA-binding</keyword>
<protein>
    <recommendedName>
        <fullName evidence="7">SAM-dependent MTase RsmB/NOP-type domain-containing protein</fullName>
    </recommendedName>
</protein>
<comment type="similarity">
    <text evidence="5">Belongs to the class I-like SAM-binding methyltransferase superfamily. RsmB/NOP family.</text>
</comment>
<evidence type="ECO:0000256" key="5">
    <source>
        <dbReference type="PROSITE-ProRule" id="PRU01023"/>
    </source>
</evidence>
<feature type="domain" description="SAM-dependent MTase RsmB/NOP-type" evidence="7">
    <location>
        <begin position="1"/>
        <end position="75"/>
    </location>
</feature>
<keyword evidence="2 5" id="KW-0808">Transferase</keyword>
<evidence type="ECO:0000256" key="6">
    <source>
        <dbReference type="SAM" id="MobiDB-lite"/>
    </source>
</evidence>
<evidence type="ECO:0000256" key="3">
    <source>
        <dbReference type="ARBA" id="ARBA00022691"/>
    </source>
</evidence>
<comment type="caution">
    <text evidence="8">The sequence shown here is derived from an EMBL/GenBank/DDBJ whole genome shotgun (WGS) entry which is preliminary data.</text>
</comment>
<reference evidence="8 9" key="1">
    <citation type="submission" date="2013-04" db="EMBL/GenBank/DDBJ databases">
        <title>Gluconobacter oxydans NBRC 3293 whole genome sequence.</title>
        <authorList>
            <person name="Matsutani M."/>
            <person name="Yakushi T."/>
            <person name="Matsushita K."/>
        </authorList>
    </citation>
    <scope>NUCLEOTIDE SEQUENCE [LARGE SCALE GENOMIC DNA]</scope>
    <source>
        <strain evidence="8 9">NBRC 3293</strain>
    </source>
</reference>
<dbReference type="InterPro" id="IPR023267">
    <property type="entry name" value="RCMT"/>
</dbReference>
<dbReference type="EMBL" id="BARJ01000012">
    <property type="protein sequence ID" value="GEM18045.1"/>
    <property type="molecule type" value="Genomic_DNA"/>
</dbReference>
<sequence length="99" mass="10984">MKPGGRMIYATCSLLACENGQQIDAFLKRRTDFVRLPKEQMSELLPTELRNKAQFSLTPLRDGTDGFFACVLERVMTDVKPEETAESAVTTPEAEGPST</sequence>
<evidence type="ECO:0000256" key="1">
    <source>
        <dbReference type="ARBA" id="ARBA00022603"/>
    </source>
</evidence>
<evidence type="ECO:0000256" key="4">
    <source>
        <dbReference type="ARBA" id="ARBA00022884"/>
    </source>
</evidence>
<dbReference type="InterPro" id="IPR029063">
    <property type="entry name" value="SAM-dependent_MTases_sf"/>
</dbReference>
<feature type="region of interest" description="Disordered" evidence="6">
    <location>
        <begin position="80"/>
        <end position="99"/>
    </location>
</feature>
<dbReference type="GO" id="GO:0008173">
    <property type="term" value="F:RNA methyltransferase activity"/>
    <property type="evidence" value="ECO:0007669"/>
    <property type="project" value="InterPro"/>
</dbReference>
<dbReference type="GO" id="GO:0001510">
    <property type="term" value="P:RNA methylation"/>
    <property type="evidence" value="ECO:0007669"/>
    <property type="project" value="InterPro"/>
</dbReference>
<dbReference type="GO" id="GO:0003723">
    <property type="term" value="F:RNA binding"/>
    <property type="evidence" value="ECO:0007669"/>
    <property type="project" value="UniProtKB-UniRule"/>
</dbReference>
<dbReference type="AlphaFoldDB" id="A0A829WS87"/>
<dbReference type="InterPro" id="IPR049560">
    <property type="entry name" value="MeTrfase_RsmB-F_NOP2_cat"/>
</dbReference>
<name>A0A829WS87_GLUOY</name>
<dbReference type="PROSITE" id="PS51686">
    <property type="entry name" value="SAM_MT_RSMB_NOP"/>
    <property type="match status" value="1"/>
</dbReference>
<dbReference type="PRINTS" id="PR02008">
    <property type="entry name" value="RCMTFAMILY"/>
</dbReference>
<dbReference type="InterPro" id="IPR001678">
    <property type="entry name" value="MeTrfase_RsmB-F_NOP2_dom"/>
</dbReference>
<gene>
    <name evidence="8" type="ORF">NBRC3293_2542</name>
</gene>
<accession>A0A829WS87</accession>
<dbReference type="Proteomes" id="UP000484858">
    <property type="component" value="Unassembled WGS sequence"/>
</dbReference>
<feature type="active site" description="Nucleophile" evidence="5">
    <location>
        <position position="12"/>
    </location>
</feature>
<comment type="caution">
    <text evidence="5">Lacks conserved residue(s) required for the propagation of feature annotation.</text>
</comment>
<dbReference type="Pfam" id="PF01189">
    <property type="entry name" value="Methyltr_RsmB-F"/>
    <property type="match status" value="1"/>
</dbReference>
<dbReference type="PROSITE" id="PS51257">
    <property type="entry name" value="PROKAR_LIPOPROTEIN"/>
    <property type="match status" value="1"/>
</dbReference>
<organism evidence="8 9">
    <name type="scientific">Gluconobacter oxydans NBRC 3293</name>
    <dbReference type="NCBI Taxonomy" id="1315969"/>
    <lineage>
        <taxon>Bacteria</taxon>
        <taxon>Pseudomonadati</taxon>
        <taxon>Pseudomonadota</taxon>
        <taxon>Alphaproteobacteria</taxon>
        <taxon>Acetobacterales</taxon>
        <taxon>Acetobacteraceae</taxon>
        <taxon>Gluconobacter</taxon>
    </lineage>
</organism>
<evidence type="ECO:0000259" key="7">
    <source>
        <dbReference type="PROSITE" id="PS51686"/>
    </source>
</evidence>
<evidence type="ECO:0000313" key="9">
    <source>
        <dbReference type="Proteomes" id="UP000484858"/>
    </source>
</evidence>
<keyword evidence="3 5" id="KW-0949">S-adenosyl-L-methionine</keyword>